<evidence type="ECO:0000256" key="2">
    <source>
        <dbReference type="ARBA" id="ARBA00022679"/>
    </source>
</evidence>
<evidence type="ECO:0000256" key="4">
    <source>
        <dbReference type="ARBA" id="ARBA00043988"/>
    </source>
</evidence>
<reference evidence="5" key="1">
    <citation type="submission" date="2022-08" db="EMBL/GenBank/DDBJ databases">
        <authorList>
            <person name="Kallberg Y."/>
            <person name="Tangrot J."/>
            <person name="Rosling A."/>
        </authorList>
    </citation>
    <scope>NUCLEOTIDE SEQUENCE</scope>
    <source>
        <strain evidence="5">Wild A</strain>
    </source>
</reference>
<dbReference type="Pfam" id="PF10294">
    <property type="entry name" value="Methyltransf_16"/>
    <property type="match status" value="1"/>
</dbReference>
<evidence type="ECO:0000313" key="6">
    <source>
        <dbReference type="Proteomes" id="UP001153678"/>
    </source>
</evidence>
<dbReference type="GO" id="GO:0005737">
    <property type="term" value="C:cytoplasm"/>
    <property type="evidence" value="ECO:0007669"/>
    <property type="project" value="TreeGrafter"/>
</dbReference>
<dbReference type="Proteomes" id="UP001153678">
    <property type="component" value="Unassembled WGS sequence"/>
</dbReference>
<comment type="caution">
    <text evidence="5">The sequence shown here is derived from an EMBL/GenBank/DDBJ whole genome shotgun (WGS) entry which is preliminary data.</text>
</comment>
<accession>A0A9W4WKJ1</accession>
<sequence>MNSTKVFHFYDEENSNQSSREEQSVIIKEILDSSYGCYIWPSAFVLAEYIWYKRDLFKDKTVLELGSGTSLPGFLCALISNDTHVILTDRPDAPQVLENMRDTARLNNLTTRNNIWIRGLMWSDFSGGLFQMLTDVEQSDRKIDWILGSDTFYDPKDFEDLIVTVAYILTYHSPNAKFITSYQERSSKRSIQYFLDKWKLKCNQIPLSLFNFNYDKYINLNDENDEDMESMDNDVAYATSLQSVFLLEITKT</sequence>
<keyword evidence="1" id="KW-0489">Methyltransferase</keyword>
<dbReference type="AlphaFoldDB" id="A0A9W4WKJ1"/>
<dbReference type="InterPro" id="IPR019410">
    <property type="entry name" value="Methyltransf_16"/>
</dbReference>
<evidence type="ECO:0000313" key="5">
    <source>
        <dbReference type="EMBL" id="CAI2168839.1"/>
    </source>
</evidence>
<gene>
    <name evidence="5" type="ORF">FWILDA_LOCUS3783</name>
</gene>
<keyword evidence="2" id="KW-0808">Transferase</keyword>
<evidence type="ECO:0000256" key="3">
    <source>
        <dbReference type="ARBA" id="ARBA00022691"/>
    </source>
</evidence>
<organism evidence="5 6">
    <name type="scientific">Funneliformis geosporum</name>
    <dbReference type="NCBI Taxonomy" id="1117311"/>
    <lineage>
        <taxon>Eukaryota</taxon>
        <taxon>Fungi</taxon>
        <taxon>Fungi incertae sedis</taxon>
        <taxon>Mucoromycota</taxon>
        <taxon>Glomeromycotina</taxon>
        <taxon>Glomeromycetes</taxon>
        <taxon>Glomerales</taxon>
        <taxon>Glomeraceae</taxon>
        <taxon>Funneliformis</taxon>
    </lineage>
</organism>
<dbReference type="OrthoDB" id="407325at2759"/>
<comment type="similarity">
    <text evidence="4">Belongs to the methyltransferase superfamily. METTL23 family.</text>
</comment>
<dbReference type="InterPro" id="IPR029063">
    <property type="entry name" value="SAM-dependent_MTases_sf"/>
</dbReference>
<dbReference type="EMBL" id="CAMKVN010000525">
    <property type="protein sequence ID" value="CAI2168839.1"/>
    <property type="molecule type" value="Genomic_DNA"/>
</dbReference>
<keyword evidence="3" id="KW-0949">S-adenosyl-L-methionine</keyword>
<protein>
    <submittedName>
        <fullName evidence="5">10236_t:CDS:1</fullName>
    </submittedName>
</protein>
<dbReference type="GO" id="GO:0005634">
    <property type="term" value="C:nucleus"/>
    <property type="evidence" value="ECO:0007669"/>
    <property type="project" value="TreeGrafter"/>
</dbReference>
<name>A0A9W4WKJ1_9GLOM</name>
<evidence type="ECO:0000256" key="1">
    <source>
        <dbReference type="ARBA" id="ARBA00022603"/>
    </source>
</evidence>
<dbReference type="Gene3D" id="3.40.50.150">
    <property type="entry name" value="Vaccinia Virus protein VP39"/>
    <property type="match status" value="1"/>
</dbReference>
<dbReference type="PANTHER" id="PTHR14614">
    <property type="entry name" value="HEPATOCELLULAR CARCINOMA-ASSOCIATED ANTIGEN"/>
    <property type="match status" value="1"/>
</dbReference>
<proteinExistence type="inferred from homology"/>
<keyword evidence="6" id="KW-1185">Reference proteome</keyword>
<dbReference type="SUPFAM" id="SSF53335">
    <property type="entry name" value="S-adenosyl-L-methionine-dependent methyltransferases"/>
    <property type="match status" value="1"/>
</dbReference>
<dbReference type="GO" id="GO:0032259">
    <property type="term" value="P:methylation"/>
    <property type="evidence" value="ECO:0007669"/>
    <property type="project" value="UniProtKB-KW"/>
</dbReference>
<dbReference type="PANTHER" id="PTHR14614:SF164">
    <property type="entry name" value="HISTONE-ARGININE METHYLTRANSFERASE METTL23"/>
    <property type="match status" value="1"/>
</dbReference>
<dbReference type="GO" id="GO:0008168">
    <property type="term" value="F:methyltransferase activity"/>
    <property type="evidence" value="ECO:0007669"/>
    <property type="project" value="UniProtKB-KW"/>
</dbReference>